<dbReference type="SUPFAM" id="SSF52540">
    <property type="entry name" value="P-loop containing nucleoside triphosphate hydrolases"/>
    <property type="match status" value="1"/>
</dbReference>
<feature type="domain" description="AAA" evidence="2">
    <location>
        <begin position="98"/>
        <end position="273"/>
    </location>
</feature>
<organism evidence="3 4">
    <name type="scientific">Streptomyces bambusae</name>
    <dbReference type="NCBI Taxonomy" id="1550616"/>
    <lineage>
        <taxon>Bacteria</taxon>
        <taxon>Bacillati</taxon>
        <taxon>Actinomycetota</taxon>
        <taxon>Actinomycetes</taxon>
        <taxon>Kitasatosporales</taxon>
        <taxon>Streptomycetaceae</taxon>
        <taxon>Streptomyces</taxon>
    </lineage>
</organism>
<dbReference type="EMBL" id="WTFF01000007">
    <property type="protein sequence ID" value="MBW5480732.1"/>
    <property type="molecule type" value="Genomic_DNA"/>
</dbReference>
<dbReference type="InterPro" id="IPR025669">
    <property type="entry name" value="AAA_dom"/>
</dbReference>
<dbReference type="Pfam" id="PF13614">
    <property type="entry name" value="AAA_31"/>
    <property type="match status" value="1"/>
</dbReference>
<dbReference type="Gene3D" id="3.40.50.300">
    <property type="entry name" value="P-loop containing nucleotide triphosphate hydrolases"/>
    <property type="match status" value="1"/>
</dbReference>
<evidence type="ECO:0000313" key="4">
    <source>
        <dbReference type="Proteomes" id="UP000812013"/>
    </source>
</evidence>
<feature type="compositionally biased region" description="Low complexity" evidence="1">
    <location>
        <begin position="40"/>
        <end position="57"/>
    </location>
</feature>
<evidence type="ECO:0000313" key="3">
    <source>
        <dbReference type="EMBL" id="MBW5480732.1"/>
    </source>
</evidence>
<reference evidence="3 4" key="1">
    <citation type="submission" date="2019-12" db="EMBL/GenBank/DDBJ databases">
        <title>Genome sequence of Streptomyces bambusae.</title>
        <authorList>
            <person name="Bansal K."/>
            <person name="Choksket S."/>
            <person name="Korpole S."/>
            <person name="Patil P.B."/>
        </authorList>
    </citation>
    <scope>NUCLEOTIDE SEQUENCE [LARGE SCALE GENOMIC DNA]</scope>
    <source>
        <strain evidence="3 4">SK60</strain>
    </source>
</reference>
<dbReference type="InterPro" id="IPR050678">
    <property type="entry name" value="DNA_Partitioning_ATPase"/>
</dbReference>
<feature type="compositionally biased region" description="Polar residues" evidence="1">
    <location>
        <begin position="364"/>
        <end position="378"/>
    </location>
</feature>
<evidence type="ECO:0000256" key="1">
    <source>
        <dbReference type="SAM" id="MobiDB-lite"/>
    </source>
</evidence>
<comment type="caution">
    <text evidence="3">The sequence shown here is derived from an EMBL/GenBank/DDBJ whole genome shotgun (WGS) entry which is preliminary data.</text>
</comment>
<dbReference type="RefSeq" id="WP_219664620.1">
    <property type="nucleotide sequence ID" value="NZ_WTFF01000007.1"/>
</dbReference>
<proteinExistence type="predicted"/>
<name>A0ABS6YZ31_9ACTN</name>
<gene>
    <name evidence="3" type="ORF">GPJ59_02165</name>
</gene>
<evidence type="ECO:0000259" key="2">
    <source>
        <dbReference type="Pfam" id="PF13614"/>
    </source>
</evidence>
<protein>
    <submittedName>
        <fullName evidence="3">AAA family ATPase</fullName>
    </submittedName>
</protein>
<keyword evidence="4" id="KW-1185">Reference proteome</keyword>
<sequence length="378" mass="39614">MAVSLHREPDVEESESVRSDANLAGPLADPVPGPRSEPTGMGAPGSAPGQSPGEAAGDVSRETSIPVDDDTPIGRAAQLAVAALGRAGEGLPRPAQTRVMVVANQKGGVGKTTTTVNLAASLALHGARVLVIDLDPQGNASTALGIDHHAEVPSIYDVLVESRPLLEVVQPVPDVEGLFCAPATIDLAGAEIELVSLVARESRLQRAIQAYEQPLDYILIDCPPSLGLLTVNALVAGAEVLIPIQCEYYALEGLGQLLRNVDLVRAHLNPALHVSTILLTMYDGRTRLASQVADEVRSHFGNEVLRTSIPRSVRISEAPSYGQTVLTYDPGSSGSLSYLEAAREIALRGAGIHYDGRNAHTGATDMNSSTQSMAEGIQ</sequence>
<dbReference type="InterPro" id="IPR027417">
    <property type="entry name" value="P-loop_NTPase"/>
</dbReference>
<feature type="region of interest" description="Disordered" evidence="1">
    <location>
        <begin position="357"/>
        <end position="378"/>
    </location>
</feature>
<feature type="region of interest" description="Disordered" evidence="1">
    <location>
        <begin position="1"/>
        <end position="72"/>
    </location>
</feature>
<dbReference type="PANTHER" id="PTHR13696">
    <property type="entry name" value="P-LOOP CONTAINING NUCLEOSIDE TRIPHOSPHATE HYDROLASE"/>
    <property type="match status" value="1"/>
</dbReference>
<dbReference type="PANTHER" id="PTHR13696:SF52">
    <property type="entry name" value="PARA FAMILY PROTEIN CT_582"/>
    <property type="match status" value="1"/>
</dbReference>
<dbReference type="CDD" id="cd02042">
    <property type="entry name" value="ParAB_family"/>
    <property type="match status" value="1"/>
</dbReference>
<dbReference type="Proteomes" id="UP000812013">
    <property type="component" value="Unassembled WGS sequence"/>
</dbReference>
<accession>A0ABS6YZ31</accession>